<dbReference type="AlphaFoldDB" id="A0A101SLD7"/>
<dbReference type="InterPro" id="IPR012349">
    <property type="entry name" value="Split_barrel_FMN-bd"/>
</dbReference>
<evidence type="ECO:0000313" key="3">
    <source>
        <dbReference type="EMBL" id="KUN76057.1"/>
    </source>
</evidence>
<evidence type="ECO:0000259" key="2">
    <source>
        <dbReference type="SMART" id="SM00903"/>
    </source>
</evidence>
<dbReference type="SUPFAM" id="SSF50475">
    <property type="entry name" value="FMN-binding split barrel"/>
    <property type="match status" value="1"/>
</dbReference>
<dbReference type="RefSeq" id="WP_055637569.1">
    <property type="nucleotide sequence ID" value="NZ_JBIRRP010000027.1"/>
</dbReference>
<evidence type="ECO:0000313" key="4">
    <source>
        <dbReference type="Proteomes" id="UP000052982"/>
    </source>
</evidence>
<dbReference type="Pfam" id="PF01613">
    <property type="entry name" value="Flavin_Reduct"/>
    <property type="match status" value="1"/>
</dbReference>
<dbReference type="PANTHER" id="PTHR30466:SF1">
    <property type="entry name" value="FMN REDUCTASE (NADH) RUTF"/>
    <property type="match status" value="1"/>
</dbReference>
<dbReference type="STRING" id="1943.AQJ64_39890"/>
<name>A0A101SLD7_9ACTN</name>
<keyword evidence="1" id="KW-0560">Oxidoreductase</keyword>
<gene>
    <name evidence="3" type="ORF">AQJ64_39890</name>
</gene>
<organism evidence="3 4">
    <name type="scientific">Streptomyces griseoruber</name>
    <dbReference type="NCBI Taxonomy" id="1943"/>
    <lineage>
        <taxon>Bacteria</taxon>
        <taxon>Bacillati</taxon>
        <taxon>Actinomycetota</taxon>
        <taxon>Actinomycetes</taxon>
        <taxon>Kitasatosporales</taxon>
        <taxon>Streptomycetaceae</taxon>
        <taxon>Streptomyces</taxon>
    </lineage>
</organism>
<dbReference type="Gene3D" id="2.30.110.10">
    <property type="entry name" value="Electron Transport, Fmn-binding Protein, Chain A"/>
    <property type="match status" value="1"/>
</dbReference>
<dbReference type="OrthoDB" id="9792858at2"/>
<dbReference type="GO" id="GO:0042602">
    <property type="term" value="F:riboflavin reductase (NADPH) activity"/>
    <property type="evidence" value="ECO:0007669"/>
    <property type="project" value="TreeGrafter"/>
</dbReference>
<accession>A0A101SLD7</accession>
<dbReference type="GO" id="GO:0010181">
    <property type="term" value="F:FMN binding"/>
    <property type="evidence" value="ECO:0007669"/>
    <property type="project" value="InterPro"/>
</dbReference>
<feature type="domain" description="Flavin reductase like" evidence="2">
    <location>
        <begin position="22"/>
        <end position="162"/>
    </location>
</feature>
<proteinExistence type="predicted"/>
<reference evidence="3 4" key="1">
    <citation type="submission" date="2015-10" db="EMBL/GenBank/DDBJ databases">
        <title>Draft genome sequence of Streptomyces griseoruber DSM 40281, type strain for the species Streptomyces griseoruber.</title>
        <authorList>
            <person name="Ruckert C."/>
            <person name="Winkler A."/>
            <person name="Kalinowski J."/>
            <person name="Kampfer P."/>
            <person name="Glaeser S."/>
        </authorList>
    </citation>
    <scope>NUCLEOTIDE SEQUENCE [LARGE SCALE GENOMIC DNA]</scope>
    <source>
        <strain evidence="3 4">DSM 40281</strain>
    </source>
</reference>
<keyword evidence="4" id="KW-1185">Reference proteome</keyword>
<dbReference type="Proteomes" id="UP000052982">
    <property type="component" value="Unassembled WGS sequence"/>
</dbReference>
<evidence type="ECO:0000256" key="1">
    <source>
        <dbReference type="ARBA" id="ARBA00023002"/>
    </source>
</evidence>
<dbReference type="EMBL" id="LMWW01000070">
    <property type="protein sequence ID" value="KUN76057.1"/>
    <property type="molecule type" value="Genomic_DNA"/>
</dbReference>
<sequence length="164" mass="17471">MKTDDCVPSHLSVSAEDYRHAISRLPTGVSVITTVGPVGCTANAVMSLSVDPPSVLLSLSTASRTLEHIRSEGRFAVNVLSWTDRRLVAQFATGTPAERFAGVPWHWVGGVPVLTQASVAVVCTVRETVSLLDHTLIAGTVEWTRVSDTPATVLYGNEQYAVGP</sequence>
<dbReference type="InterPro" id="IPR002563">
    <property type="entry name" value="Flavin_Rdtase-like_dom"/>
</dbReference>
<dbReference type="SMART" id="SM00903">
    <property type="entry name" value="Flavin_Reduct"/>
    <property type="match status" value="1"/>
</dbReference>
<protein>
    <submittedName>
        <fullName evidence="3">Oxidoreductase</fullName>
    </submittedName>
</protein>
<dbReference type="InterPro" id="IPR050268">
    <property type="entry name" value="NADH-dep_flavin_reductase"/>
</dbReference>
<dbReference type="PANTHER" id="PTHR30466">
    <property type="entry name" value="FLAVIN REDUCTASE"/>
    <property type="match status" value="1"/>
</dbReference>
<comment type="caution">
    <text evidence="3">The sequence shown here is derived from an EMBL/GenBank/DDBJ whole genome shotgun (WGS) entry which is preliminary data.</text>
</comment>